<dbReference type="EMBL" id="JAJFNJ020000003">
    <property type="protein sequence ID" value="MEC3887850.1"/>
    <property type="molecule type" value="Genomic_DNA"/>
</dbReference>
<dbReference type="Proteomes" id="UP001297361">
    <property type="component" value="Unassembled WGS sequence"/>
</dbReference>
<reference evidence="1" key="1">
    <citation type="submission" date="2021-10" db="EMBL/GenBank/DDBJ databases">
        <authorList>
            <person name="Hussein R."/>
            <person name="Harrison J."/>
            <person name="Studholme D.J."/>
            <person name="Vicente J."/>
            <person name="Grant M."/>
        </authorList>
    </citation>
    <scope>NUCLEOTIDE SEQUENCE</scope>
    <source>
        <strain evidence="1">NCPPB 2970</strain>
    </source>
</reference>
<sequence>MASQQKARIAAGFLLGAWYLPEVQCINRQQPSTINHQTSAIGHQQRPTYQLSRA</sequence>
<dbReference type="AlphaFoldDB" id="A0AAJ2X250"/>
<proteinExistence type="predicted"/>
<evidence type="ECO:0000313" key="2">
    <source>
        <dbReference type="Proteomes" id="UP001297361"/>
    </source>
</evidence>
<dbReference type="RefSeq" id="WP_228424286.1">
    <property type="nucleotide sequence ID" value="NZ_JAJFNJ020000003.1"/>
</dbReference>
<organism evidence="1 2">
    <name type="scientific">Xanthomonas campestris pv. papavericola</name>
    <dbReference type="NCBI Taxonomy" id="487881"/>
    <lineage>
        <taxon>Bacteria</taxon>
        <taxon>Pseudomonadati</taxon>
        <taxon>Pseudomonadota</taxon>
        <taxon>Gammaproteobacteria</taxon>
        <taxon>Lysobacterales</taxon>
        <taxon>Lysobacteraceae</taxon>
        <taxon>Xanthomonas</taxon>
    </lineage>
</organism>
<reference evidence="1" key="2">
    <citation type="submission" date="2024-01" db="EMBL/GenBank/DDBJ databases">
        <title>Long-read genome sequencing of X. campestris pv. papavericola.</title>
        <authorList>
            <person name="Hussain R.M.F."/>
            <person name="Greer S."/>
            <person name="Harrison J."/>
            <person name="Grant M."/>
            <person name="Vicente J."/>
            <person name="Studholme D.J."/>
        </authorList>
    </citation>
    <scope>NUCLEOTIDE SEQUENCE</scope>
    <source>
        <strain evidence="1">NCPPB 2970</strain>
    </source>
</reference>
<gene>
    <name evidence="1" type="ORF">LLE72_008825</name>
</gene>
<comment type="caution">
    <text evidence="1">The sequence shown here is derived from an EMBL/GenBank/DDBJ whole genome shotgun (WGS) entry which is preliminary data.</text>
</comment>
<evidence type="ECO:0000313" key="1">
    <source>
        <dbReference type="EMBL" id="MEC3887850.1"/>
    </source>
</evidence>
<protein>
    <submittedName>
        <fullName evidence="1">Uncharacterized protein</fullName>
    </submittedName>
</protein>
<accession>A0AAJ2X250</accession>
<name>A0AAJ2X250_XANCA</name>